<feature type="transmembrane region" description="Helical" evidence="1">
    <location>
        <begin position="146"/>
        <end position="165"/>
    </location>
</feature>
<sequence length="167" mass="18931">MLKLNTDTVNTSLFTDVSSVYTTLQSYDTAYMNYMMCLESNPKYSLNAAGNPHYQRDPSRNYLYNADSCTPPDPTQLIAQIQHLQREIQTVSSTVTASPGTTPNPDVAQTYNTVLQLRKELDRKLSELYQMKNSVPENKYQDVDSAIYATLLWATLATCLIYYITTL</sequence>
<dbReference type="EMBL" id="MN738881">
    <property type="protein sequence ID" value="QHT29694.1"/>
    <property type="molecule type" value="Genomic_DNA"/>
</dbReference>
<dbReference type="AlphaFoldDB" id="A0A6C0EKJ2"/>
<evidence type="ECO:0000313" key="2">
    <source>
        <dbReference type="EMBL" id="QHT29694.1"/>
    </source>
</evidence>
<protein>
    <submittedName>
        <fullName evidence="2">Uncharacterized protein</fullName>
    </submittedName>
</protein>
<keyword evidence="1" id="KW-0812">Transmembrane</keyword>
<proteinExistence type="predicted"/>
<evidence type="ECO:0000256" key="1">
    <source>
        <dbReference type="SAM" id="Phobius"/>
    </source>
</evidence>
<name>A0A6C0EKJ2_9ZZZZ</name>
<accession>A0A6C0EKJ2</accession>
<keyword evidence="1" id="KW-1133">Transmembrane helix</keyword>
<organism evidence="2">
    <name type="scientific">viral metagenome</name>
    <dbReference type="NCBI Taxonomy" id="1070528"/>
    <lineage>
        <taxon>unclassified sequences</taxon>
        <taxon>metagenomes</taxon>
        <taxon>organismal metagenomes</taxon>
    </lineage>
</organism>
<reference evidence="2" key="1">
    <citation type="journal article" date="2020" name="Nature">
        <title>Giant virus diversity and host interactions through global metagenomics.</title>
        <authorList>
            <person name="Schulz F."/>
            <person name="Roux S."/>
            <person name="Paez-Espino D."/>
            <person name="Jungbluth S."/>
            <person name="Walsh D.A."/>
            <person name="Denef V.J."/>
            <person name="McMahon K.D."/>
            <person name="Konstantinidis K.T."/>
            <person name="Eloe-Fadrosh E.A."/>
            <person name="Kyrpides N.C."/>
            <person name="Woyke T."/>
        </authorList>
    </citation>
    <scope>NUCLEOTIDE SEQUENCE</scope>
    <source>
        <strain evidence="2">GVMAG-M-3300009068-24</strain>
    </source>
</reference>
<keyword evidence="1" id="KW-0472">Membrane</keyword>